<dbReference type="Proteomes" id="UP001385951">
    <property type="component" value="Unassembled WGS sequence"/>
</dbReference>
<comment type="caution">
    <text evidence="7">The sequence shown here is derived from an EMBL/GenBank/DDBJ whole genome shotgun (WGS) entry which is preliminary data.</text>
</comment>
<evidence type="ECO:0000256" key="6">
    <source>
        <dbReference type="SAM" id="MobiDB-lite"/>
    </source>
</evidence>
<proteinExistence type="inferred from homology"/>
<evidence type="ECO:0000313" key="9">
    <source>
        <dbReference type="Proteomes" id="UP001385951"/>
    </source>
</evidence>
<evidence type="ECO:0000256" key="4">
    <source>
        <dbReference type="ARBA" id="ARBA00039977"/>
    </source>
</evidence>
<dbReference type="EMBL" id="JASBNA010000031">
    <property type="protein sequence ID" value="KAK7683409.1"/>
    <property type="molecule type" value="Genomic_DNA"/>
</dbReference>
<evidence type="ECO:0000313" key="7">
    <source>
        <dbReference type="EMBL" id="KAK7683409.1"/>
    </source>
</evidence>
<dbReference type="Pfam" id="PF00276">
    <property type="entry name" value="Ribosomal_L23"/>
    <property type="match status" value="1"/>
</dbReference>
<evidence type="ECO:0000313" key="8">
    <source>
        <dbReference type="EMBL" id="KAK7687304.1"/>
    </source>
</evidence>
<reference evidence="7 9" key="1">
    <citation type="submission" date="2022-09" db="EMBL/GenBank/DDBJ databases">
        <authorList>
            <person name="Palmer J.M."/>
        </authorList>
    </citation>
    <scope>NUCLEOTIDE SEQUENCE [LARGE SCALE GENOMIC DNA]</scope>
    <source>
        <strain evidence="7 9">DSM 7382</strain>
    </source>
</reference>
<dbReference type="SUPFAM" id="SSF54189">
    <property type="entry name" value="Ribosomal proteins S24e, L23 and L15e"/>
    <property type="match status" value="1"/>
</dbReference>
<dbReference type="AlphaFoldDB" id="A0AAW0FYZ3"/>
<dbReference type="GO" id="GO:0003735">
    <property type="term" value="F:structural constituent of ribosome"/>
    <property type="evidence" value="ECO:0007669"/>
    <property type="project" value="InterPro"/>
</dbReference>
<dbReference type="GO" id="GO:0005762">
    <property type="term" value="C:mitochondrial large ribosomal subunit"/>
    <property type="evidence" value="ECO:0007669"/>
    <property type="project" value="TreeGrafter"/>
</dbReference>
<evidence type="ECO:0000256" key="2">
    <source>
        <dbReference type="ARBA" id="ARBA00022980"/>
    </source>
</evidence>
<dbReference type="InterPro" id="IPR012678">
    <property type="entry name" value="Ribosomal_uL23/eL15/eS24_sf"/>
</dbReference>
<dbReference type="PANTHER" id="PTHR12059:SF5">
    <property type="entry name" value="LARGE RIBOSOMAL SUBUNIT PROTEIN UL23M"/>
    <property type="match status" value="1"/>
</dbReference>
<dbReference type="Gene3D" id="3.30.70.330">
    <property type="match status" value="1"/>
</dbReference>
<gene>
    <name evidence="8" type="ORF">QCA50_009809</name>
    <name evidence="7" type="ORF">QCA50_013672</name>
</gene>
<protein>
    <recommendedName>
        <fullName evidence="4">Large ribosomal subunit protein uL23m</fullName>
    </recommendedName>
</protein>
<sequence length="307" mass="35348">MFSTFRRLYSTLPEAAQAARTASTPRAVRIRRARKQPLPEGALATDATPEGLTPTEYARYQRHLAKAELIGPDGRDLTEKEWLDKLDERRSRIRGVAVTKTDEQAEAEVVAQKVYLPNVIFRLVRNHTPPGKPYNPYEATFRIPQSVTKTDIRSYLSAVYGVKTTYIRTDNYLAPIPLQGRSKKKQRTYKRAVVGLVDPFYYPQALEDMSAAERETRKQWLEENFKVEEGRRMRIMSMKKMNRNTRGFMKKPDISSGRDNILRRIMASRAKREGEVEKTKEEIRELRKRLGSLQLKAPSQPDSTVSA</sequence>
<comment type="similarity">
    <text evidence="1">Belongs to the universal ribosomal protein uL23 family.</text>
</comment>
<dbReference type="InterPro" id="IPR013025">
    <property type="entry name" value="Ribosomal_uL23-like"/>
</dbReference>
<dbReference type="InterPro" id="IPR012677">
    <property type="entry name" value="Nucleotide-bd_a/b_plait_sf"/>
</dbReference>
<feature type="region of interest" description="Disordered" evidence="6">
    <location>
        <begin position="34"/>
        <end position="53"/>
    </location>
</feature>
<keyword evidence="3" id="KW-0687">Ribonucleoprotein</keyword>
<keyword evidence="9" id="KW-1185">Reference proteome</keyword>
<name>A0AAW0FYZ3_9APHY</name>
<evidence type="ECO:0000256" key="3">
    <source>
        <dbReference type="ARBA" id="ARBA00023274"/>
    </source>
</evidence>
<dbReference type="PANTHER" id="PTHR12059">
    <property type="entry name" value="RIBOSOMAL PROTEIN L23-RELATED"/>
    <property type="match status" value="1"/>
</dbReference>
<evidence type="ECO:0000256" key="1">
    <source>
        <dbReference type="ARBA" id="ARBA00006700"/>
    </source>
</evidence>
<keyword evidence="2" id="KW-0689">Ribosomal protein</keyword>
<keyword evidence="5" id="KW-0175">Coiled coil</keyword>
<organism evidence="7 9">
    <name type="scientific">Cerrena zonata</name>
    <dbReference type="NCBI Taxonomy" id="2478898"/>
    <lineage>
        <taxon>Eukaryota</taxon>
        <taxon>Fungi</taxon>
        <taxon>Dikarya</taxon>
        <taxon>Basidiomycota</taxon>
        <taxon>Agaricomycotina</taxon>
        <taxon>Agaricomycetes</taxon>
        <taxon>Polyporales</taxon>
        <taxon>Cerrenaceae</taxon>
        <taxon>Cerrena</taxon>
    </lineage>
</organism>
<evidence type="ECO:0000256" key="5">
    <source>
        <dbReference type="SAM" id="Coils"/>
    </source>
</evidence>
<feature type="coiled-coil region" evidence="5">
    <location>
        <begin position="269"/>
        <end position="296"/>
    </location>
</feature>
<dbReference type="EMBL" id="JASBNA010000014">
    <property type="protein sequence ID" value="KAK7687304.1"/>
    <property type="molecule type" value="Genomic_DNA"/>
</dbReference>
<accession>A0AAW0FYZ3</accession>
<dbReference type="GO" id="GO:0032543">
    <property type="term" value="P:mitochondrial translation"/>
    <property type="evidence" value="ECO:0007669"/>
    <property type="project" value="TreeGrafter"/>
</dbReference>